<keyword evidence="3" id="KW-1185">Reference proteome</keyword>
<sequence>MPFADPECLVGVLVESVQDGLVGGGRLGWIGFVSGRREFGDDLPGGGQVGEARYSGSTMRATSSAARRGPRTVMGTKEHLATLVEAGPERLTSNQIAAG</sequence>
<reference evidence="3" key="1">
    <citation type="journal article" date="2019" name="Int. J. Syst. Evol. Microbiol.">
        <title>The Global Catalogue of Microorganisms (GCM) 10K type strain sequencing project: providing services to taxonomists for standard genome sequencing and annotation.</title>
        <authorList>
            <consortium name="The Broad Institute Genomics Platform"/>
            <consortium name="The Broad Institute Genome Sequencing Center for Infectious Disease"/>
            <person name="Wu L."/>
            <person name="Ma J."/>
        </authorList>
    </citation>
    <scope>NUCLEOTIDE SEQUENCE [LARGE SCALE GENOMIC DNA]</scope>
    <source>
        <strain evidence="3">JCM 4524</strain>
    </source>
</reference>
<dbReference type="Proteomes" id="UP001500151">
    <property type="component" value="Unassembled WGS sequence"/>
</dbReference>
<protein>
    <submittedName>
        <fullName evidence="2">Uncharacterized protein</fullName>
    </submittedName>
</protein>
<accession>A0ABP6ED91</accession>
<feature type="compositionally biased region" description="Polar residues" evidence="1">
    <location>
        <begin position="55"/>
        <end position="65"/>
    </location>
</feature>
<name>A0ABP6ED91_9ACTN</name>
<dbReference type="RefSeq" id="WP_344396515.1">
    <property type="nucleotide sequence ID" value="NZ_BAAASJ010000122.1"/>
</dbReference>
<evidence type="ECO:0000313" key="2">
    <source>
        <dbReference type="EMBL" id="GAA2662394.1"/>
    </source>
</evidence>
<comment type="caution">
    <text evidence="2">The sequence shown here is derived from an EMBL/GenBank/DDBJ whole genome shotgun (WGS) entry which is preliminary data.</text>
</comment>
<evidence type="ECO:0000313" key="3">
    <source>
        <dbReference type="Proteomes" id="UP001500151"/>
    </source>
</evidence>
<gene>
    <name evidence="2" type="ORF">GCM10010307_81400</name>
</gene>
<proteinExistence type="predicted"/>
<dbReference type="EMBL" id="BAAASJ010000122">
    <property type="protein sequence ID" value="GAA2662394.1"/>
    <property type="molecule type" value="Genomic_DNA"/>
</dbReference>
<feature type="region of interest" description="Disordered" evidence="1">
    <location>
        <begin position="43"/>
        <end position="71"/>
    </location>
</feature>
<evidence type="ECO:0000256" key="1">
    <source>
        <dbReference type="SAM" id="MobiDB-lite"/>
    </source>
</evidence>
<organism evidence="2 3">
    <name type="scientific">Streptomyces vastus</name>
    <dbReference type="NCBI Taxonomy" id="285451"/>
    <lineage>
        <taxon>Bacteria</taxon>
        <taxon>Bacillati</taxon>
        <taxon>Actinomycetota</taxon>
        <taxon>Actinomycetes</taxon>
        <taxon>Kitasatosporales</taxon>
        <taxon>Streptomycetaceae</taxon>
        <taxon>Streptomyces</taxon>
    </lineage>
</organism>